<feature type="non-terminal residue" evidence="3">
    <location>
        <position position="690"/>
    </location>
</feature>
<feature type="domain" description="PB1" evidence="2">
    <location>
        <begin position="617"/>
        <end position="690"/>
    </location>
</feature>
<keyword evidence="4" id="KW-1185">Reference proteome</keyword>
<evidence type="ECO:0000256" key="1">
    <source>
        <dbReference type="SAM" id="MobiDB-lite"/>
    </source>
</evidence>
<feature type="compositionally biased region" description="Polar residues" evidence="1">
    <location>
        <begin position="588"/>
        <end position="603"/>
    </location>
</feature>
<comment type="caution">
    <text evidence="3">The sequence shown here is derived from an EMBL/GenBank/DDBJ whole genome shotgun (WGS) entry which is preliminary data.</text>
</comment>
<dbReference type="Pfam" id="PF22922">
    <property type="entry name" value="GAF_NLP"/>
    <property type="match status" value="1"/>
</dbReference>
<sequence>MLLLVRCYKNQEAEMYPMCLDMKRKFQAADFADMDLRAVSRREAISASQLTKLYSCDSEYLTSLLVFRETKPCLELGAANMDPIHQKIQDKIVAALKLLTFREQHVLFWSPHAVGKHQLLTTRNQPHGIGEIDVGLCLYRRDSEIQSFVVDKDHEEEDRSPAARVFRRGLPEWTSDLESCTLKHFPQQESAICCNLRGYLALPVFDLITRLCVGVLELLTSSKYMSYAYEVQQFHTALKVSIFLPSYAVWDCGGDGGGATWAVEDQGHHPTPMVRNTHGDFHGHHGPLFLSSFTVLRMGVMWRIITTLHRVVMEGLIMWRMVMDWRPITTSIGPSVLHDYASLLTAHFHIIVILQTENLISPQGFDFPALYVHNESRQSNLDKIYGILKKACEIHSIPLSQTWAVSQHSIVFHEKVIEKSCSSFDTRCVGKVCMSTTNLPFNVQDLSMWPFFKACRERHLDVSRGFVGKALLSRGSCFCGDVTKLSEEEYPLVHNARMNRLASCFAIFLCSVESNDGYVLEFILPPDIDDSGQILNLVQTLKQNFAIGSGFELGDNSCIQVVGLPTDLSVNMEPDVIQISSDSVADNFTSSDAESSMPNPTNLSEEKTGVASTDAGEKSKKRKLESFPWMVTAEISFNDDMKFPISSGLSYLKNEVSQSFKLKGKKLSLKYIDEDDDLILIACDEDLLSA</sequence>
<dbReference type="GO" id="GO:0003700">
    <property type="term" value="F:DNA-binding transcription factor activity"/>
    <property type="evidence" value="ECO:0007669"/>
    <property type="project" value="InterPro"/>
</dbReference>
<dbReference type="SUPFAM" id="SSF54277">
    <property type="entry name" value="CAD &amp; PB1 domains"/>
    <property type="match status" value="1"/>
</dbReference>
<dbReference type="InterPro" id="IPR000270">
    <property type="entry name" value="PB1_dom"/>
</dbReference>
<evidence type="ECO:0000313" key="4">
    <source>
        <dbReference type="Proteomes" id="UP001206925"/>
    </source>
</evidence>
<proteinExistence type="predicted"/>
<organism evidence="3 4">
    <name type="scientific">Ambrosia artemisiifolia</name>
    <name type="common">Common ragweed</name>
    <dbReference type="NCBI Taxonomy" id="4212"/>
    <lineage>
        <taxon>Eukaryota</taxon>
        <taxon>Viridiplantae</taxon>
        <taxon>Streptophyta</taxon>
        <taxon>Embryophyta</taxon>
        <taxon>Tracheophyta</taxon>
        <taxon>Spermatophyta</taxon>
        <taxon>Magnoliopsida</taxon>
        <taxon>eudicotyledons</taxon>
        <taxon>Gunneridae</taxon>
        <taxon>Pentapetalae</taxon>
        <taxon>asterids</taxon>
        <taxon>campanulids</taxon>
        <taxon>Asterales</taxon>
        <taxon>Asteraceae</taxon>
        <taxon>Asteroideae</taxon>
        <taxon>Heliantheae alliance</taxon>
        <taxon>Heliantheae</taxon>
        <taxon>Ambrosia</taxon>
    </lineage>
</organism>
<dbReference type="Pfam" id="PF00564">
    <property type="entry name" value="PB1"/>
    <property type="match status" value="1"/>
</dbReference>
<feature type="region of interest" description="Disordered" evidence="1">
    <location>
        <begin position="588"/>
        <end position="619"/>
    </location>
</feature>
<dbReference type="PANTHER" id="PTHR32002">
    <property type="entry name" value="PROTEIN NLP8"/>
    <property type="match status" value="1"/>
</dbReference>
<reference evidence="3" key="1">
    <citation type="submission" date="2022-06" db="EMBL/GenBank/DDBJ databases">
        <title>Uncovering the hologenomic basis of an extraordinary plant invasion.</title>
        <authorList>
            <person name="Bieker V.C."/>
            <person name="Martin M.D."/>
            <person name="Gilbert T."/>
            <person name="Hodgins K."/>
            <person name="Battlay P."/>
            <person name="Petersen B."/>
            <person name="Wilson J."/>
        </authorList>
    </citation>
    <scope>NUCLEOTIDE SEQUENCE</scope>
    <source>
        <strain evidence="3">AA19_3_7</strain>
        <tissue evidence="3">Leaf</tissue>
    </source>
</reference>
<name>A0AAD5D2R7_AMBAR</name>
<evidence type="ECO:0000259" key="2">
    <source>
        <dbReference type="PROSITE" id="PS51745"/>
    </source>
</evidence>
<dbReference type="PROSITE" id="PS51745">
    <property type="entry name" value="PB1"/>
    <property type="match status" value="1"/>
</dbReference>
<protein>
    <recommendedName>
        <fullName evidence="2">PB1 domain-containing protein</fullName>
    </recommendedName>
</protein>
<dbReference type="InterPro" id="IPR053793">
    <property type="entry name" value="PB1-like"/>
</dbReference>
<dbReference type="AlphaFoldDB" id="A0AAD5D2R7"/>
<dbReference type="EMBL" id="JAMZMK010005870">
    <property type="protein sequence ID" value="KAI7751609.1"/>
    <property type="molecule type" value="Genomic_DNA"/>
</dbReference>
<gene>
    <name evidence="3" type="ORF">M8C21_033250</name>
</gene>
<dbReference type="InterPro" id="IPR055081">
    <property type="entry name" value="NLP1-9_GAF"/>
</dbReference>
<dbReference type="Proteomes" id="UP001206925">
    <property type="component" value="Unassembled WGS sequence"/>
</dbReference>
<dbReference type="PANTHER" id="PTHR32002:SF35">
    <property type="entry name" value="PROTEIN NLP6"/>
    <property type="match status" value="1"/>
</dbReference>
<dbReference type="Gene3D" id="3.10.20.90">
    <property type="entry name" value="Phosphatidylinositol 3-kinase Catalytic Subunit, Chain A, domain 1"/>
    <property type="match status" value="1"/>
</dbReference>
<dbReference type="InterPro" id="IPR045012">
    <property type="entry name" value="NLP"/>
</dbReference>
<accession>A0AAD5D2R7</accession>
<evidence type="ECO:0000313" key="3">
    <source>
        <dbReference type="EMBL" id="KAI7751609.1"/>
    </source>
</evidence>